<dbReference type="eggNOG" id="COG4254">
    <property type="taxonomic scope" value="Bacteria"/>
</dbReference>
<organism evidence="2 3">
    <name type="scientific">Afipia broomeae ATCC 49717</name>
    <dbReference type="NCBI Taxonomy" id="883078"/>
    <lineage>
        <taxon>Bacteria</taxon>
        <taxon>Pseudomonadati</taxon>
        <taxon>Pseudomonadota</taxon>
        <taxon>Alphaproteobacteria</taxon>
        <taxon>Hyphomicrobiales</taxon>
        <taxon>Nitrobacteraceae</taxon>
        <taxon>Afipia</taxon>
    </lineage>
</organism>
<proteinExistence type="predicted"/>
<feature type="domain" description="Cadherin" evidence="1">
    <location>
        <begin position="517"/>
        <end position="658"/>
    </location>
</feature>
<dbReference type="InterPro" id="IPR006860">
    <property type="entry name" value="FecR"/>
</dbReference>
<keyword evidence="3" id="KW-1185">Reference proteome</keyword>
<dbReference type="NCBIfam" id="TIGR01965">
    <property type="entry name" value="VCBS_repeat"/>
    <property type="match status" value="5"/>
</dbReference>
<dbReference type="Pfam" id="PF04773">
    <property type="entry name" value="FecR"/>
    <property type="match status" value="1"/>
</dbReference>
<dbReference type="GO" id="GO:0005509">
    <property type="term" value="F:calcium ion binding"/>
    <property type="evidence" value="ECO:0007669"/>
    <property type="project" value="InterPro"/>
</dbReference>
<dbReference type="HOGENOM" id="CLU_255366_0_0_5"/>
<evidence type="ECO:0000259" key="1">
    <source>
        <dbReference type="PROSITE" id="PS50268"/>
    </source>
</evidence>
<sequence>MNFSGPFDAGLMHDSPVSLGGERFSFDSKPNFVQHHMSDNQVVVPDAHLLFSGDYMRIGSDLIISGNGQKFVIGNYFKGEARPVLTTKDGATLSGHIVDALTGHVHYAQATAPAQAGEVIGHVLKMSGSASVIRNGVSVELNIGDPVQKGDVVQTGSNSSVGMTFIDGSAFGMSANARMVLNEMIFDPNGSSNSSLISLVQGTITFVAGQTAKNGNMRVETPVATMGIRGTAVLVEIGANDGPTKFSVLVEPDGHTGSYNLYDKTTGQLIGTVSQAGQVTYVSVSGVGQPPTAIEQLKTLADQESAKTLIQEVFKLYFPNYNPDNANPKSQKNGFGSPGDNLNPFAFYKPLQDLGPPKVITIPGVGYDPVTGQPNPPRTFYNTKAQFSALPVFADQAFSPTIKIFSFKDVVKIDDPDIGNAPFYDIGIPFVAGSAIITSAVSTIPYLTEGFLKPLIHINQTTGAVSFDREQFNFLDDGQTVTFKIQVTATSGPDTGVVEIPITITGANDAPTIVVGAVTTITGMVKEDVQVASSHIETNGTITFKDVDLTDAHTATVELTSTSSTLPGFVSGAGNAPTTTKIGTFTIDPVSESTTDTNNQGSVGWHFSLDDNDPTLQSLAEGQTITQIYTITIKDDNGVPVTQTVTITITGTNDAPVLTADAAIHQADEVPDTTGAPNSVVDIATGTLAFADVDLSDTHTASAALHPGASSVVWSGGDYNDIPHATRDALNGAVTASVSESNTDTNNQGSVGWEFKLPDHLFDFLAKGQTLTLIYDVTVTDNNGLSSTKQITVQIGAANDQPVISVIDNGAAVKEDVDPVGGILKDHGSVTFTDADLTDTHTAHVTYNNDAAGSAGVSPALALALATALTVPSSALAAGDHDFNWDFALDTNLIQYLAEGETITATYTITVKDNSNNSNDTSVAKTVTVTITGTNDLPTISITNPATDTEGNTGTPDVAVVTVADHVSVSDVDASDVKTPYAGALTFDAVNSSGPAPAGGSLADLFTLDPVTGKISYDRAAFDYLAGGEHVTAVFTFNVSSGPDTVQKSITVTIDGANDAPVIAVTNPATDTEGNTGTPDLAVVTIADHVSVSDVDASDVKTPYAGALSFDAANSSGPAPAGGSLSDLFTIDPVTGKISYDKAAFDYLAGGEHVTATFTFNVSSGPDTVQKSITVTIDGANDAPVIAVTDPAADTEGNTGTPDVDVVTVADHVSITDVDASDVHIRYVADTLAFDAANSNGPAPAGGSLADLFTIDPVTGKISYDKAAFDYLAGGEHVTAVFTFNVSSGP</sequence>
<name>K8PEM2_9BRAD</name>
<gene>
    <name evidence="2" type="ORF">HMPREF9695_01865</name>
</gene>
<dbReference type="PANTHER" id="PTHR38731:SF3">
    <property type="entry name" value="BLL6125 PROTEIN"/>
    <property type="match status" value="1"/>
</dbReference>
<dbReference type="InterPro" id="IPR002126">
    <property type="entry name" value="Cadherin-like_dom"/>
</dbReference>
<dbReference type="eggNOG" id="COG2931">
    <property type="taxonomic scope" value="Bacteria"/>
</dbReference>
<evidence type="ECO:0000313" key="2">
    <source>
        <dbReference type="EMBL" id="EKS38025.1"/>
    </source>
</evidence>
<dbReference type="PANTHER" id="PTHR38731">
    <property type="entry name" value="LIPL45-RELATED LIPOPROTEIN-RELATED"/>
    <property type="match status" value="1"/>
</dbReference>
<dbReference type="Proteomes" id="UP000001096">
    <property type="component" value="Unassembled WGS sequence"/>
</dbReference>
<evidence type="ECO:0000313" key="3">
    <source>
        <dbReference type="Proteomes" id="UP000001096"/>
    </source>
</evidence>
<reference evidence="2 3" key="1">
    <citation type="submission" date="2012-04" db="EMBL/GenBank/DDBJ databases">
        <title>The Genome Sequence of Afipia broomeae ATCC 49717.</title>
        <authorList>
            <consortium name="The Broad Institute Genome Sequencing Platform"/>
            <person name="Earl A."/>
            <person name="Ward D."/>
            <person name="Feldgarden M."/>
            <person name="Gevers D."/>
            <person name="Huys G."/>
            <person name="Walker B."/>
            <person name="Young S.K."/>
            <person name="Zeng Q."/>
            <person name="Gargeya S."/>
            <person name="Fitzgerald M."/>
            <person name="Haas B."/>
            <person name="Abouelleil A."/>
            <person name="Alvarado L."/>
            <person name="Arachchi H.M."/>
            <person name="Berlin A."/>
            <person name="Chapman S.B."/>
            <person name="Goldberg J."/>
            <person name="Griggs A."/>
            <person name="Gujja S."/>
            <person name="Hansen M."/>
            <person name="Howarth C."/>
            <person name="Imamovic A."/>
            <person name="Larimer J."/>
            <person name="McCowen C."/>
            <person name="Montmayeur A."/>
            <person name="Murphy C."/>
            <person name="Neiman D."/>
            <person name="Pearson M."/>
            <person name="Priest M."/>
            <person name="Roberts A."/>
            <person name="Saif S."/>
            <person name="Shea T."/>
            <person name="Sisk P."/>
            <person name="Sykes S."/>
            <person name="Wortman J."/>
            <person name="Nusbaum C."/>
            <person name="Birren B."/>
        </authorList>
    </citation>
    <scope>NUCLEOTIDE SEQUENCE [LARGE SCALE GENOMIC DNA]</scope>
    <source>
        <strain evidence="2 3">ATCC 49717</strain>
    </source>
</reference>
<comment type="caution">
    <text evidence="2">The sequence shown here is derived from an EMBL/GenBank/DDBJ whole genome shotgun (WGS) entry which is preliminary data.</text>
</comment>
<feature type="non-terminal residue" evidence="2">
    <location>
        <position position="1290"/>
    </location>
</feature>
<accession>K8PEM2</accession>
<dbReference type="GO" id="GO:0007156">
    <property type="term" value="P:homophilic cell adhesion via plasma membrane adhesion molecules"/>
    <property type="evidence" value="ECO:0007669"/>
    <property type="project" value="InterPro"/>
</dbReference>
<dbReference type="GO" id="GO:0016020">
    <property type="term" value="C:membrane"/>
    <property type="evidence" value="ECO:0007669"/>
    <property type="project" value="InterPro"/>
</dbReference>
<protein>
    <submittedName>
        <fullName evidence="2">VCBS repeat protein</fullName>
    </submittedName>
</protein>
<dbReference type="PROSITE" id="PS50268">
    <property type="entry name" value="CADHERIN_2"/>
    <property type="match status" value="1"/>
</dbReference>
<dbReference type="InterPro" id="IPR010221">
    <property type="entry name" value="VCBS_dom"/>
</dbReference>
<dbReference type="EMBL" id="AGWX01000003">
    <property type="protein sequence ID" value="EKS38025.1"/>
    <property type="molecule type" value="Genomic_DNA"/>
</dbReference>